<dbReference type="PANTHER" id="PTHR30175:SF1">
    <property type="entry name" value="PTS SYSTEM ARBUTIN-, CELLOBIOSE-, AND SALICIN-SPECIFIC EIIBC COMPONENT-RELATED"/>
    <property type="match status" value="1"/>
</dbReference>
<feature type="transmembrane region" description="Helical" evidence="12">
    <location>
        <begin position="216"/>
        <end position="236"/>
    </location>
</feature>
<feature type="transmembrane region" description="Helical" evidence="12">
    <location>
        <begin position="186"/>
        <end position="204"/>
    </location>
</feature>
<gene>
    <name evidence="15" type="ORF">BET01_19245</name>
</gene>
<dbReference type="CDD" id="cd00212">
    <property type="entry name" value="PTS_IIB_glc"/>
    <property type="match status" value="1"/>
</dbReference>
<dbReference type="RefSeq" id="WP_120196811.1">
    <property type="nucleotide sequence ID" value="NZ_MCIA01000015.1"/>
</dbReference>
<feature type="transmembrane region" description="Helical" evidence="12">
    <location>
        <begin position="305"/>
        <end position="324"/>
    </location>
</feature>
<dbReference type="GO" id="GO:0016301">
    <property type="term" value="F:kinase activity"/>
    <property type="evidence" value="ECO:0007669"/>
    <property type="project" value="UniProtKB-KW"/>
</dbReference>
<reference evidence="15 16" key="1">
    <citation type="submission" date="2016-08" db="EMBL/GenBank/DDBJ databases">
        <title>A new outlook on sporulation: Clostridium algidixylanolyticum.</title>
        <authorList>
            <person name="Poppleton D.I."/>
            <person name="Gribaldo S."/>
        </authorList>
    </citation>
    <scope>NUCLEOTIDE SEQUENCE [LARGE SCALE GENOMIC DNA]</scope>
    <source>
        <strain evidence="15 16">SPL73</strain>
    </source>
</reference>
<evidence type="ECO:0000259" key="13">
    <source>
        <dbReference type="PROSITE" id="PS51098"/>
    </source>
</evidence>
<dbReference type="SUPFAM" id="SSF55604">
    <property type="entry name" value="Glucose permease domain IIB"/>
    <property type="match status" value="1"/>
</dbReference>
<dbReference type="Proteomes" id="UP000284277">
    <property type="component" value="Unassembled WGS sequence"/>
</dbReference>
<dbReference type="GO" id="GO:0009401">
    <property type="term" value="P:phosphoenolpyruvate-dependent sugar phosphotransferase system"/>
    <property type="evidence" value="ECO:0007669"/>
    <property type="project" value="UniProtKB-KW"/>
</dbReference>
<organism evidence="15 16">
    <name type="scientific">Lacrimispora algidixylanolytica</name>
    <dbReference type="NCBI Taxonomy" id="94868"/>
    <lineage>
        <taxon>Bacteria</taxon>
        <taxon>Bacillati</taxon>
        <taxon>Bacillota</taxon>
        <taxon>Clostridia</taxon>
        <taxon>Lachnospirales</taxon>
        <taxon>Lachnospiraceae</taxon>
        <taxon>Lacrimispora</taxon>
    </lineage>
</organism>
<evidence type="ECO:0000256" key="12">
    <source>
        <dbReference type="SAM" id="Phobius"/>
    </source>
</evidence>
<accession>A0A419T302</accession>
<name>A0A419T302_9FIRM</name>
<comment type="caution">
    <text evidence="15">The sequence shown here is derived from an EMBL/GenBank/DDBJ whole genome shotgun (WGS) entry which is preliminary data.</text>
</comment>
<feature type="domain" description="PTS EIIC type-1" evidence="14">
    <location>
        <begin position="106"/>
        <end position="468"/>
    </location>
</feature>
<feature type="transmembrane region" description="Helical" evidence="12">
    <location>
        <begin position="435"/>
        <end position="456"/>
    </location>
</feature>
<feature type="transmembrane region" description="Helical" evidence="12">
    <location>
        <begin position="279"/>
        <end position="298"/>
    </location>
</feature>
<dbReference type="Gene3D" id="3.30.1360.60">
    <property type="entry name" value="Glucose permease domain IIB"/>
    <property type="match status" value="1"/>
</dbReference>
<protein>
    <submittedName>
        <fullName evidence="15">PTS fructose transporter subunit IIB</fullName>
    </submittedName>
</protein>
<feature type="active site" description="Phosphocysteine intermediate; for EIIB activity" evidence="11">
    <location>
        <position position="30"/>
    </location>
</feature>
<keyword evidence="7 12" id="KW-0812">Transmembrane</keyword>
<dbReference type="Pfam" id="PF00367">
    <property type="entry name" value="PTS_EIIB"/>
    <property type="match status" value="1"/>
</dbReference>
<dbReference type="OrthoDB" id="92465at2"/>
<dbReference type="InterPro" id="IPR018113">
    <property type="entry name" value="PTrfase_EIIB_Cys"/>
</dbReference>
<dbReference type="PROSITE" id="PS51098">
    <property type="entry name" value="PTS_EIIB_TYPE_1"/>
    <property type="match status" value="1"/>
</dbReference>
<evidence type="ECO:0000256" key="5">
    <source>
        <dbReference type="ARBA" id="ARBA00022679"/>
    </source>
</evidence>
<evidence type="ECO:0000256" key="2">
    <source>
        <dbReference type="ARBA" id="ARBA00022448"/>
    </source>
</evidence>
<dbReference type="GO" id="GO:0090589">
    <property type="term" value="F:protein-phosphocysteine-trehalose phosphotransferase system transporter activity"/>
    <property type="evidence" value="ECO:0007669"/>
    <property type="project" value="TreeGrafter"/>
</dbReference>
<dbReference type="InterPro" id="IPR003352">
    <property type="entry name" value="PTS_EIIC"/>
</dbReference>
<feature type="transmembrane region" description="Helical" evidence="12">
    <location>
        <begin position="153"/>
        <end position="174"/>
    </location>
</feature>
<evidence type="ECO:0000259" key="14">
    <source>
        <dbReference type="PROSITE" id="PS51103"/>
    </source>
</evidence>
<dbReference type="GO" id="GO:0015771">
    <property type="term" value="P:trehalose transport"/>
    <property type="evidence" value="ECO:0007669"/>
    <property type="project" value="TreeGrafter"/>
</dbReference>
<evidence type="ECO:0000256" key="4">
    <source>
        <dbReference type="ARBA" id="ARBA00022597"/>
    </source>
</evidence>
<sequence>MARDEKFTKLAEEVLKEVGDKENIMNVTHCATRLRFNLKDETIPNDETLKGIKGVLGVIRAGGQLQVIIGQDVSKVYDEFCNVSGLQNNSVVNEADKPKGKTTIKSFLNGILDALSGSLVPAIPVITASAFFKMLAAILGPTMLNLISEQNDFYVLATFVGDAGFYFFPVIIGYTSAKKFKASPIMGILLGAIMLHPTFTGLVGKTFSVYGIPCSVQNYGSTILPIILSVWVMSYVERFFHKHLPSALRSVFAPAFTIGVMLPITLCVVGPAGSFLGNYIGNGIIAIGAVTGFLGVAIIGATFEFLVISGMHMILITFLFQIFATAGHENFVAVGMAAATYAVAGMCLGAALRIKNSEQKSLSFGFLISLLVGGITEPGLYGIGIRYKKPLLGLISGGFVGGLYMGILHVGHYTLIPSTNLVGLLAFTGNGVGNLVNGIIGCIISVIVSAVVTYYFGFDKNDPIVKGN</sequence>
<keyword evidence="8" id="KW-0418">Kinase</keyword>
<dbReference type="InterPro" id="IPR050558">
    <property type="entry name" value="PTS_Sugar-Specific_Components"/>
</dbReference>
<keyword evidence="6" id="KW-0598">Phosphotransferase system</keyword>
<dbReference type="PROSITE" id="PS01035">
    <property type="entry name" value="PTS_EIIB_TYPE_1_CYS"/>
    <property type="match status" value="1"/>
</dbReference>
<evidence type="ECO:0000256" key="1">
    <source>
        <dbReference type="ARBA" id="ARBA00004651"/>
    </source>
</evidence>
<evidence type="ECO:0000256" key="10">
    <source>
        <dbReference type="ARBA" id="ARBA00023136"/>
    </source>
</evidence>
<evidence type="ECO:0000313" key="15">
    <source>
        <dbReference type="EMBL" id="RKD31907.1"/>
    </source>
</evidence>
<keyword evidence="3" id="KW-1003">Cell membrane</keyword>
<keyword evidence="10 12" id="KW-0472">Membrane</keyword>
<keyword evidence="9 12" id="KW-1133">Transmembrane helix</keyword>
<evidence type="ECO:0000256" key="7">
    <source>
        <dbReference type="ARBA" id="ARBA00022692"/>
    </source>
</evidence>
<feature type="transmembrane region" description="Helical" evidence="12">
    <location>
        <begin position="330"/>
        <end position="352"/>
    </location>
</feature>
<dbReference type="Pfam" id="PF02378">
    <property type="entry name" value="PTS_EIIC"/>
    <property type="match status" value="1"/>
</dbReference>
<dbReference type="GO" id="GO:0005886">
    <property type="term" value="C:plasma membrane"/>
    <property type="evidence" value="ECO:0007669"/>
    <property type="project" value="UniProtKB-SubCell"/>
</dbReference>
<keyword evidence="5" id="KW-0808">Transferase</keyword>
<evidence type="ECO:0000256" key="11">
    <source>
        <dbReference type="PROSITE-ProRule" id="PRU00421"/>
    </source>
</evidence>
<dbReference type="InterPro" id="IPR013013">
    <property type="entry name" value="PTS_EIIC_1"/>
</dbReference>
<dbReference type="PANTHER" id="PTHR30175">
    <property type="entry name" value="PHOSPHOTRANSFERASE SYSTEM TRANSPORT PROTEIN"/>
    <property type="match status" value="1"/>
</dbReference>
<evidence type="ECO:0000256" key="9">
    <source>
        <dbReference type="ARBA" id="ARBA00022989"/>
    </source>
</evidence>
<keyword evidence="2" id="KW-0813">Transport</keyword>
<evidence type="ECO:0000256" key="6">
    <source>
        <dbReference type="ARBA" id="ARBA00022683"/>
    </source>
</evidence>
<proteinExistence type="predicted"/>
<dbReference type="InterPro" id="IPR036878">
    <property type="entry name" value="Glu_permease_IIB"/>
</dbReference>
<dbReference type="FunFam" id="3.30.1360.60:FF:000001">
    <property type="entry name" value="PTS system glucose-specific IIBC component PtsG"/>
    <property type="match status" value="1"/>
</dbReference>
<feature type="transmembrane region" description="Helical" evidence="12">
    <location>
        <begin position="391"/>
        <end position="415"/>
    </location>
</feature>
<feature type="transmembrane region" description="Helical" evidence="12">
    <location>
        <begin position="107"/>
        <end position="133"/>
    </location>
</feature>
<keyword evidence="16" id="KW-1185">Reference proteome</keyword>
<feature type="transmembrane region" description="Helical" evidence="12">
    <location>
        <begin position="364"/>
        <end position="385"/>
    </location>
</feature>
<dbReference type="AlphaFoldDB" id="A0A419T302"/>
<dbReference type="InterPro" id="IPR001996">
    <property type="entry name" value="PTS_IIB_1"/>
</dbReference>
<feature type="transmembrane region" description="Helical" evidence="12">
    <location>
        <begin position="248"/>
        <end position="273"/>
    </location>
</feature>
<evidence type="ECO:0000256" key="8">
    <source>
        <dbReference type="ARBA" id="ARBA00022777"/>
    </source>
</evidence>
<evidence type="ECO:0000313" key="16">
    <source>
        <dbReference type="Proteomes" id="UP000284277"/>
    </source>
</evidence>
<comment type="subcellular location">
    <subcellularLocation>
        <location evidence="1">Cell membrane</location>
        <topology evidence="1">Multi-pass membrane protein</topology>
    </subcellularLocation>
</comment>
<dbReference type="EMBL" id="MCIA01000015">
    <property type="protein sequence ID" value="RKD31907.1"/>
    <property type="molecule type" value="Genomic_DNA"/>
</dbReference>
<keyword evidence="4" id="KW-0762">Sugar transport</keyword>
<dbReference type="PROSITE" id="PS51103">
    <property type="entry name" value="PTS_EIIC_TYPE_1"/>
    <property type="match status" value="1"/>
</dbReference>
<feature type="domain" description="PTS EIIB type-1" evidence="13">
    <location>
        <begin position="8"/>
        <end position="90"/>
    </location>
</feature>
<evidence type="ECO:0000256" key="3">
    <source>
        <dbReference type="ARBA" id="ARBA00022475"/>
    </source>
</evidence>
<dbReference type="GO" id="GO:0008982">
    <property type="term" value="F:protein-N(PI)-phosphohistidine-sugar phosphotransferase activity"/>
    <property type="evidence" value="ECO:0007669"/>
    <property type="project" value="InterPro"/>
</dbReference>